<accession>A0ACD5Y6C6</accession>
<dbReference type="Proteomes" id="UP001732700">
    <property type="component" value="Chromosome 5C"/>
</dbReference>
<protein>
    <submittedName>
        <fullName evidence="1">Uncharacterized protein</fullName>
    </submittedName>
</protein>
<name>A0ACD5Y6C6_AVESA</name>
<evidence type="ECO:0000313" key="1">
    <source>
        <dbReference type="EnsemblPlants" id="AVESA.00010b.r2.5CG0917610.1.CDS.1"/>
    </source>
</evidence>
<reference evidence="1" key="1">
    <citation type="submission" date="2021-05" db="EMBL/GenBank/DDBJ databases">
        <authorList>
            <person name="Scholz U."/>
            <person name="Mascher M."/>
            <person name="Fiebig A."/>
        </authorList>
    </citation>
    <scope>NUCLEOTIDE SEQUENCE [LARGE SCALE GENOMIC DNA]</scope>
</reference>
<dbReference type="EnsemblPlants" id="AVESA.00010b.r2.5CG0917610.1">
    <property type="protein sequence ID" value="AVESA.00010b.r2.5CG0917610.1.CDS.1"/>
    <property type="gene ID" value="AVESA.00010b.r2.5CG0917610"/>
</dbReference>
<proteinExistence type="predicted"/>
<sequence>MAKYIGSGALGLGLYHIDIPESVMNPIASTKNCGIVLVEEGSLSAMELAEEFSKIYKTNWPWKVRELGVENTFLVKFPPHIVVEQVTGYPKFGVSKPCVWVKVEAWNDDLEPVESLKKVWVIITGLQTKWCEWNTLDQAASICGILEEVDWKSIFRNNAKEVRVLIKCKDPSKLPVGRLFNFQDHLFYLGFALDSSVLVVDEEDDLLTDDQNGQNRGNGEDLAGQRGGEVTLLTTLAVEHHITKQTIVHLEEMVVRLLIELGWQQIPHVVPVLCFISWFREVW</sequence>
<reference evidence="1" key="2">
    <citation type="submission" date="2025-09" db="UniProtKB">
        <authorList>
            <consortium name="EnsemblPlants"/>
        </authorList>
    </citation>
    <scope>IDENTIFICATION</scope>
</reference>
<evidence type="ECO:0000313" key="2">
    <source>
        <dbReference type="Proteomes" id="UP001732700"/>
    </source>
</evidence>
<organism evidence="1 2">
    <name type="scientific">Avena sativa</name>
    <name type="common">Oat</name>
    <dbReference type="NCBI Taxonomy" id="4498"/>
    <lineage>
        <taxon>Eukaryota</taxon>
        <taxon>Viridiplantae</taxon>
        <taxon>Streptophyta</taxon>
        <taxon>Embryophyta</taxon>
        <taxon>Tracheophyta</taxon>
        <taxon>Spermatophyta</taxon>
        <taxon>Magnoliopsida</taxon>
        <taxon>Liliopsida</taxon>
        <taxon>Poales</taxon>
        <taxon>Poaceae</taxon>
        <taxon>BOP clade</taxon>
        <taxon>Pooideae</taxon>
        <taxon>Poodae</taxon>
        <taxon>Poeae</taxon>
        <taxon>Poeae Chloroplast Group 1 (Aveneae type)</taxon>
        <taxon>Aveninae</taxon>
        <taxon>Avena</taxon>
    </lineage>
</organism>
<keyword evidence="2" id="KW-1185">Reference proteome</keyword>